<organism evidence="5 6">
    <name type="scientific">Thiohalomonas denitrificans</name>
    <dbReference type="NCBI Taxonomy" id="415747"/>
    <lineage>
        <taxon>Bacteria</taxon>
        <taxon>Pseudomonadati</taxon>
        <taxon>Pseudomonadota</taxon>
        <taxon>Gammaproteobacteria</taxon>
        <taxon>Thiohalomonadales</taxon>
        <taxon>Thiohalomonadaceae</taxon>
        <taxon>Thiohalomonas</taxon>
    </lineage>
</organism>
<dbReference type="Pfam" id="PF03061">
    <property type="entry name" value="4HBT"/>
    <property type="match status" value="1"/>
</dbReference>
<dbReference type="PROSITE" id="PS51770">
    <property type="entry name" value="HOTDOG_ACOT"/>
    <property type="match status" value="1"/>
</dbReference>
<evidence type="ECO:0000256" key="3">
    <source>
        <dbReference type="PROSITE-ProRule" id="PRU01106"/>
    </source>
</evidence>
<feature type="domain" description="HotDog ACOT-type" evidence="4">
    <location>
        <begin position="1"/>
        <end position="110"/>
    </location>
</feature>
<evidence type="ECO:0000259" key="4">
    <source>
        <dbReference type="PROSITE" id="PS51770"/>
    </source>
</evidence>
<keyword evidence="6" id="KW-1185">Reference proteome</keyword>
<dbReference type="InterPro" id="IPR033120">
    <property type="entry name" value="HOTDOG_ACOT"/>
</dbReference>
<dbReference type="RefSeq" id="WP_092992675.1">
    <property type="nucleotide sequence ID" value="NZ_FMWD01000002.1"/>
</dbReference>
<dbReference type="GO" id="GO:0006637">
    <property type="term" value="P:acyl-CoA metabolic process"/>
    <property type="evidence" value="ECO:0007669"/>
    <property type="project" value="TreeGrafter"/>
</dbReference>
<name>A0A1G5PS16_9GAMM</name>
<evidence type="ECO:0000313" key="5">
    <source>
        <dbReference type="EMBL" id="SCZ52252.1"/>
    </source>
</evidence>
<dbReference type="Gene3D" id="3.10.129.10">
    <property type="entry name" value="Hotdog Thioesterase"/>
    <property type="match status" value="1"/>
</dbReference>
<dbReference type="OrthoDB" id="8894489at2"/>
<protein>
    <submittedName>
        <fullName evidence="5">Acyl-CoA hydrolase</fullName>
    </submittedName>
</protein>
<dbReference type="EMBL" id="FMWD01000002">
    <property type="protein sequence ID" value="SCZ52252.1"/>
    <property type="molecule type" value="Genomic_DNA"/>
</dbReference>
<dbReference type="PANTHER" id="PTHR11049">
    <property type="entry name" value="ACYL COENZYME A THIOESTER HYDROLASE"/>
    <property type="match status" value="1"/>
</dbReference>
<dbReference type="GO" id="GO:0009062">
    <property type="term" value="P:fatty acid catabolic process"/>
    <property type="evidence" value="ECO:0007669"/>
    <property type="project" value="TreeGrafter"/>
</dbReference>
<evidence type="ECO:0000256" key="1">
    <source>
        <dbReference type="ARBA" id="ARBA00010458"/>
    </source>
</evidence>
<dbReference type="GO" id="GO:0005829">
    <property type="term" value="C:cytosol"/>
    <property type="evidence" value="ECO:0007669"/>
    <property type="project" value="TreeGrafter"/>
</dbReference>
<dbReference type="STRING" id="415747.SAMN03097708_00708"/>
<dbReference type="InterPro" id="IPR006683">
    <property type="entry name" value="Thioestr_dom"/>
</dbReference>
<evidence type="ECO:0000256" key="2">
    <source>
        <dbReference type="ARBA" id="ARBA00022801"/>
    </source>
</evidence>
<dbReference type="AlphaFoldDB" id="A0A1G5PS16"/>
<reference evidence="5 6" key="1">
    <citation type="submission" date="2016-10" db="EMBL/GenBank/DDBJ databases">
        <authorList>
            <person name="de Groot N.N."/>
        </authorList>
    </citation>
    <scope>NUCLEOTIDE SEQUENCE [LARGE SCALE GENOMIC DNA]</scope>
    <source>
        <strain evidence="5 6">HLD2</strain>
    </source>
</reference>
<dbReference type="InterPro" id="IPR029069">
    <property type="entry name" value="HotDog_dom_sf"/>
</dbReference>
<dbReference type="InterPro" id="IPR040170">
    <property type="entry name" value="Cytosol_ACT"/>
</dbReference>
<accession>A0A1G5PS16</accession>
<evidence type="ECO:0000313" key="6">
    <source>
        <dbReference type="Proteomes" id="UP000199648"/>
    </source>
</evidence>
<dbReference type="PANTHER" id="PTHR11049:SF24">
    <property type="entry name" value="CYTOSOLIC ACYL COENZYME A THIOESTER HYDROLASE"/>
    <property type="match status" value="1"/>
</dbReference>
<gene>
    <name evidence="5" type="ORF">SAMN03097708_00708</name>
</gene>
<sequence length="119" mass="13450">MEQHKLVLPEHLNHYGYLFGGNMLKWVDEYAWIAASLEHPGCKFVTIGMDGVEFRRGVSKGTILRFVIEKAEQGSTSIRYTVKVFADDIETGREENVFSTHVTFVCLGDEGKKIPIPCD</sequence>
<keyword evidence="2 3" id="KW-0378">Hydrolase</keyword>
<proteinExistence type="inferred from homology"/>
<dbReference type="GO" id="GO:0052816">
    <property type="term" value="F:long-chain fatty acyl-CoA hydrolase activity"/>
    <property type="evidence" value="ECO:0007669"/>
    <property type="project" value="TreeGrafter"/>
</dbReference>
<dbReference type="SUPFAM" id="SSF54637">
    <property type="entry name" value="Thioesterase/thiol ester dehydrase-isomerase"/>
    <property type="match status" value="1"/>
</dbReference>
<dbReference type="CDD" id="cd03442">
    <property type="entry name" value="BFIT_BACH"/>
    <property type="match status" value="1"/>
</dbReference>
<comment type="similarity">
    <text evidence="1">Belongs to the acyl coenzyme A hydrolase family.</text>
</comment>
<dbReference type="Proteomes" id="UP000199648">
    <property type="component" value="Unassembled WGS sequence"/>
</dbReference>